<dbReference type="SMART" id="SM00557">
    <property type="entry name" value="IG_FLMN"/>
    <property type="match status" value="7"/>
</dbReference>
<keyword evidence="3" id="KW-0009">Actin-binding</keyword>
<dbReference type="Pfam" id="PF00630">
    <property type="entry name" value="Filamin"/>
    <property type="match status" value="7"/>
</dbReference>
<dbReference type="InterPro" id="IPR001589">
    <property type="entry name" value="Actinin_actin-bd_CS"/>
</dbReference>
<evidence type="ECO:0000313" key="8">
    <source>
        <dbReference type="RefSeq" id="XP_022288938.1"/>
    </source>
</evidence>
<dbReference type="OrthoDB" id="18740at2759"/>
<dbReference type="SUPFAM" id="SSF47576">
    <property type="entry name" value="Calponin-homology domain, CH-domain"/>
    <property type="match status" value="2"/>
</dbReference>
<name>A0A8B8AEL0_CRAVI</name>
<feature type="repeat" description="Filamin" evidence="4">
    <location>
        <begin position="864"/>
        <end position="965"/>
    </location>
</feature>
<dbReference type="InterPro" id="IPR017868">
    <property type="entry name" value="Filamin/ABP280_repeat-like"/>
</dbReference>
<feature type="repeat" description="Filamin" evidence="4">
    <location>
        <begin position="1220"/>
        <end position="1314"/>
    </location>
</feature>
<dbReference type="PANTHER" id="PTHR38537">
    <property type="entry name" value="JITTERBUG, ISOFORM N"/>
    <property type="match status" value="1"/>
</dbReference>
<comment type="similarity">
    <text evidence="1">Belongs to the filamin family.</text>
</comment>
<feature type="compositionally biased region" description="Basic and acidic residues" evidence="5">
    <location>
        <begin position="423"/>
        <end position="435"/>
    </location>
</feature>
<keyword evidence="7" id="KW-1185">Reference proteome</keyword>
<dbReference type="Gene3D" id="1.10.418.10">
    <property type="entry name" value="Calponin-like domain"/>
    <property type="match status" value="3"/>
</dbReference>
<protein>
    <submittedName>
        <fullName evidence="8">Filamin-A-like isoform X1</fullName>
    </submittedName>
</protein>
<evidence type="ECO:0000256" key="5">
    <source>
        <dbReference type="SAM" id="MobiDB-lite"/>
    </source>
</evidence>
<dbReference type="SMART" id="SM00033">
    <property type="entry name" value="CH"/>
    <property type="match status" value="3"/>
</dbReference>
<dbReference type="Proteomes" id="UP000694844">
    <property type="component" value="Chromosome 6"/>
</dbReference>
<dbReference type="Gene3D" id="2.60.40.10">
    <property type="entry name" value="Immunoglobulins"/>
    <property type="match status" value="8"/>
</dbReference>
<dbReference type="PANTHER" id="PTHR38537:SF16">
    <property type="entry name" value="CALPONIN-HOMOLOGY (CH) DOMAIN-CONTAINING PROTEIN"/>
    <property type="match status" value="1"/>
</dbReference>
<dbReference type="RefSeq" id="XP_022288938.1">
    <property type="nucleotide sequence ID" value="XM_022433230.1"/>
</dbReference>
<feature type="repeat" description="Filamin" evidence="4">
    <location>
        <begin position="1324"/>
        <end position="1412"/>
    </location>
</feature>
<gene>
    <name evidence="8" type="primary">LOC111101021</name>
</gene>
<dbReference type="InterPro" id="IPR001715">
    <property type="entry name" value="CH_dom"/>
</dbReference>
<organism evidence="7 8">
    <name type="scientific">Crassostrea virginica</name>
    <name type="common">Eastern oyster</name>
    <dbReference type="NCBI Taxonomy" id="6565"/>
    <lineage>
        <taxon>Eukaryota</taxon>
        <taxon>Metazoa</taxon>
        <taxon>Spiralia</taxon>
        <taxon>Lophotrochozoa</taxon>
        <taxon>Mollusca</taxon>
        <taxon>Bivalvia</taxon>
        <taxon>Autobranchia</taxon>
        <taxon>Pteriomorphia</taxon>
        <taxon>Ostreida</taxon>
        <taxon>Ostreoidea</taxon>
        <taxon>Ostreidae</taxon>
        <taxon>Crassostrea</taxon>
    </lineage>
</organism>
<dbReference type="PROSITE" id="PS50021">
    <property type="entry name" value="CH"/>
    <property type="match status" value="2"/>
</dbReference>
<evidence type="ECO:0000256" key="3">
    <source>
        <dbReference type="ARBA" id="ARBA00023203"/>
    </source>
</evidence>
<dbReference type="PROSITE" id="PS50194">
    <property type="entry name" value="FILAMIN_REPEAT"/>
    <property type="match status" value="7"/>
</dbReference>
<dbReference type="InterPro" id="IPR014756">
    <property type="entry name" value="Ig_E-set"/>
</dbReference>
<dbReference type="KEGG" id="cvn:111101021"/>
<evidence type="ECO:0000313" key="7">
    <source>
        <dbReference type="Proteomes" id="UP000694844"/>
    </source>
</evidence>
<dbReference type="GO" id="GO:0051015">
    <property type="term" value="F:actin filament binding"/>
    <property type="evidence" value="ECO:0007669"/>
    <property type="project" value="InterPro"/>
</dbReference>
<dbReference type="GeneID" id="111101021"/>
<accession>A0A8B8AEL0</accession>
<dbReference type="InterPro" id="IPR044801">
    <property type="entry name" value="Filamin"/>
</dbReference>
<evidence type="ECO:0000256" key="4">
    <source>
        <dbReference type="PROSITE-ProRule" id="PRU00087"/>
    </source>
</evidence>
<feature type="domain" description="Calponin-homology (CH)" evidence="6">
    <location>
        <begin position="134"/>
        <end position="237"/>
    </location>
</feature>
<evidence type="ECO:0000256" key="2">
    <source>
        <dbReference type="ARBA" id="ARBA00022737"/>
    </source>
</evidence>
<feature type="region of interest" description="Disordered" evidence="5">
    <location>
        <begin position="1428"/>
        <end position="1451"/>
    </location>
</feature>
<keyword evidence="2" id="KW-0677">Repeat</keyword>
<feature type="repeat" description="Filamin" evidence="4">
    <location>
        <begin position="536"/>
        <end position="635"/>
    </location>
</feature>
<feature type="region of interest" description="Disordered" evidence="5">
    <location>
        <begin position="985"/>
        <end position="1070"/>
    </location>
</feature>
<evidence type="ECO:0000256" key="1">
    <source>
        <dbReference type="ARBA" id="ARBA00009238"/>
    </source>
</evidence>
<feature type="compositionally biased region" description="Polar residues" evidence="5">
    <location>
        <begin position="1431"/>
        <end position="1451"/>
    </location>
</feature>
<feature type="domain" description="Calponin-homology (CH)" evidence="6">
    <location>
        <begin position="23"/>
        <end position="128"/>
    </location>
</feature>
<proteinExistence type="inferred from homology"/>
<feature type="region of interest" description="Disordered" evidence="5">
    <location>
        <begin position="423"/>
        <end position="444"/>
    </location>
</feature>
<dbReference type="Pfam" id="PF00307">
    <property type="entry name" value="CH"/>
    <property type="match status" value="3"/>
</dbReference>
<dbReference type="SUPFAM" id="SSF81296">
    <property type="entry name" value="E set domains"/>
    <property type="match status" value="7"/>
</dbReference>
<dbReference type="GO" id="GO:0030036">
    <property type="term" value="P:actin cytoskeleton organization"/>
    <property type="evidence" value="ECO:0007669"/>
    <property type="project" value="InterPro"/>
</dbReference>
<dbReference type="InterPro" id="IPR013783">
    <property type="entry name" value="Ig-like_fold"/>
</dbReference>
<dbReference type="InterPro" id="IPR036872">
    <property type="entry name" value="CH_dom_sf"/>
</dbReference>
<dbReference type="InterPro" id="IPR001298">
    <property type="entry name" value="Filamin/ABP280_rpt"/>
</dbReference>
<feature type="repeat" description="Filamin" evidence="4">
    <location>
        <begin position="708"/>
        <end position="776"/>
    </location>
</feature>
<feature type="repeat" description="Filamin" evidence="4">
    <location>
        <begin position="1126"/>
        <end position="1219"/>
    </location>
</feature>
<feature type="repeat" description="Filamin" evidence="4">
    <location>
        <begin position="774"/>
        <end position="866"/>
    </location>
</feature>
<sequence length="1451" mass="159770">MSGFLVNGYQSGLVSRSSAEWVSIQKNTFTNWVNEQLRMRGISVHDLRTDLADGVSLVALLEVLQRRRLVGAVEHPSNPHEVVQNLNVALEAVGEDNVRIVNIGCTDITEGNIKLVLALIWQLILRYQVGLSNIQHKNWMLAWLQAVIPECDITNFTTDWNDGLALHALLDFCSPGLCPNWKNLKGQNWLSNCQNGIKLARKHFGIPLILNPEHLASSQLDELSCITYLSYFIKIGSPGYNATLQRVRSLLRNTSVSNFTTDWNDGRVLCNLVVSVGGNLGDCQTGSDIERIQYGIDGAETLGIHPLLTAADMAEEDSEHLGIMAYAAKFINMKPVSISAFSKYEQKQIIVCDERHTVIPTETVIPIKSTGNAKYAIVQPGSNKPDRTRSFRIEKINNGSETINYQIKGTEAEPDRRSSFRVDRFGDPRSSEKPEINGYRDVPDQNNVTYNLIRQPSLRKAKKNRSEPTGGLKVDTYSVGVIMSTTTDDILLKEDIKMEAVSPNGRVIKMSGVGTYNAQFEPDEIGEWRVALYCQGKRIDSCPVDVCDPSRVKVNDLKGGIVGRPNKFKVDCSEAGNGDLEVFVKNDKGRVPSFCSDNGRGIYNVHFTPYMKGPHYVSVNFNRAEIRAPEHVAAVYDEILLGSDGGGMHRRAIFFSEITDEDGKFKVKASCDWQVDYVTGGPFQVPVSDSLDVKVYSMKDGTICNLPHLIADCSEAPEGRLEADVTYGHERFPATVKETNPKVYQITFHPRGKGTYKVWLVYSGLVVKGSPFVIEIDELTSPKAYGMGLTKGVVGEPGSFKVDTRGFPGDINITVEGPHYPITCTQTPDKDGILNVTFVPEEYGTHKIRVTIDGKPIGKSPYIVKVVDPRKIRISGGWRPLLDDNDRIPLVVGKEKQIPFDASEAGPGELTAEVRGPTTTIPTAVETRPGGRHTLVFTPEEEGDHYISVKWDDFPLPSTPYLGHATRPPPDTNGGLFRPVLLNINQGSPRSLSSDDQPRNEPTHLHSPLHSPVNIVFEAPRSSASNTHTSPPPPSYDSTDNDPLRAKPRVINVIRRPSENSNPRGRVTKIYLPQRAESFYSTTTGNSEPPVKVNVLRRSNTASPGSGSSLPSTRKSSVKHYPAPVPPSRDPSKVVLSGKGLKNAHLLKPAVFSIDGRNAGPGEPGVKLTGVNKEVPVRIEPTGPHQYRCTYTPTEPGAYLLDITWNQRPLKCCPFKINVNQPVYAHKVSVSGDPLKSGTVGRDIRVQIDPRNAGSGKLTVRCVGPDMSEVPVQLLDKQDGTHSLKITPAQSGRHILHVLYGGEHVLGSPYAIDVFKPKKLEYPVTVYGPGIHDGVLPNFESHFIVDARGAGAGELKVVLFGPKGAFHVELDRANQKERLVHCRYNPVEPGQYTINVLWSNAHVEGSPYRVHLATSQLQLERMLMESRASLPPSQASSKDVNGVSEQDNILY</sequence>
<feature type="region of interest" description="Disordered" evidence="5">
    <location>
        <begin position="1098"/>
        <end position="1133"/>
    </location>
</feature>
<feature type="compositionally biased region" description="Polar residues" evidence="5">
    <location>
        <begin position="985"/>
        <end position="995"/>
    </location>
</feature>
<reference evidence="8" key="1">
    <citation type="submission" date="2025-08" db="UniProtKB">
        <authorList>
            <consortium name="RefSeq"/>
        </authorList>
    </citation>
    <scope>IDENTIFICATION</scope>
    <source>
        <tissue evidence="8">Whole sample</tissue>
    </source>
</reference>
<evidence type="ECO:0000259" key="6">
    <source>
        <dbReference type="PROSITE" id="PS50021"/>
    </source>
</evidence>
<dbReference type="PROSITE" id="PS00019">
    <property type="entry name" value="ACTININ_1"/>
    <property type="match status" value="1"/>
</dbReference>
<feature type="compositionally biased region" description="Polar residues" evidence="5">
    <location>
        <begin position="1098"/>
        <end position="1115"/>
    </location>
</feature>